<sequence>MSIQTFSRLLPIFMNTGTFLEYKTYGTTIKILLTCGLVKNAKGQKEGLDMNE</sequence>
<evidence type="ECO:0000313" key="1">
    <source>
        <dbReference type="EMBL" id="CAG8662753.1"/>
    </source>
</evidence>
<reference evidence="1" key="1">
    <citation type="submission" date="2021-06" db="EMBL/GenBank/DDBJ databases">
        <authorList>
            <person name="Kallberg Y."/>
            <person name="Tangrot J."/>
            <person name="Rosling A."/>
        </authorList>
    </citation>
    <scope>NUCLEOTIDE SEQUENCE</scope>
    <source>
        <strain evidence="1">87-6 pot B 2015</strain>
    </source>
</reference>
<gene>
    <name evidence="1" type="ORF">FMOSSE_LOCUS12024</name>
</gene>
<proteinExistence type="predicted"/>
<dbReference type="Proteomes" id="UP000789375">
    <property type="component" value="Unassembled WGS sequence"/>
</dbReference>
<name>A0A9N9E724_FUNMO</name>
<protein>
    <submittedName>
        <fullName evidence="1">4415_t:CDS:1</fullName>
    </submittedName>
</protein>
<organism evidence="1 2">
    <name type="scientific">Funneliformis mosseae</name>
    <name type="common">Endomycorrhizal fungus</name>
    <name type="synonym">Glomus mosseae</name>
    <dbReference type="NCBI Taxonomy" id="27381"/>
    <lineage>
        <taxon>Eukaryota</taxon>
        <taxon>Fungi</taxon>
        <taxon>Fungi incertae sedis</taxon>
        <taxon>Mucoromycota</taxon>
        <taxon>Glomeromycotina</taxon>
        <taxon>Glomeromycetes</taxon>
        <taxon>Glomerales</taxon>
        <taxon>Glomeraceae</taxon>
        <taxon>Funneliformis</taxon>
    </lineage>
</organism>
<dbReference type="EMBL" id="CAJVPP010005286">
    <property type="protein sequence ID" value="CAG8662753.1"/>
    <property type="molecule type" value="Genomic_DNA"/>
</dbReference>
<evidence type="ECO:0000313" key="2">
    <source>
        <dbReference type="Proteomes" id="UP000789375"/>
    </source>
</evidence>
<feature type="non-terminal residue" evidence="1">
    <location>
        <position position="52"/>
    </location>
</feature>
<accession>A0A9N9E724</accession>
<comment type="caution">
    <text evidence="1">The sequence shown here is derived from an EMBL/GenBank/DDBJ whole genome shotgun (WGS) entry which is preliminary data.</text>
</comment>
<dbReference type="AlphaFoldDB" id="A0A9N9E724"/>
<keyword evidence="2" id="KW-1185">Reference proteome</keyword>